<evidence type="ECO:0000256" key="2">
    <source>
        <dbReference type="SAM" id="SignalP"/>
    </source>
</evidence>
<evidence type="ECO:0000313" key="5">
    <source>
        <dbReference type="Proteomes" id="UP000291562"/>
    </source>
</evidence>
<dbReference type="OrthoDB" id="5735897at2"/>
<dbReference type="InterPro" id="IPR011250">
    <property type="entry name" value="OMP/PagP_B-barrel"/>
</dbReference>
<keyword evidence="1 2" id="KW-0732">Signal</keyword>
<feature type="domain" description="Outer membrane protein beta-barrel" evidence="3">
    <location>
        <begin position="14"/>
        <end position="196"/>
    </location>
</feature>
<dbReference type="KEGG" id="xbc:ELE36_17330"/>
<keyword evidence="5" id="KW-1185">Reference proteome</keyword>
<evidence type="ECO:0000313" key="4">
    <source>
        <dbReference type="EMBL" id="QBB71983.1"/>
    </source>
</evidence>
<dbReference type="AlphaFoldDB" id="A0A411HNC1"/>
<dbReference type="Proteomes" id="UP000291562">
    <property type="component" value="Chromosome"/>
</dbReference>
<dbReference type="EMBL" id="CP035704">
    <property type="protein sequence ID" value="QBB71983.1"/>
    <property type="molecule type" value="Genomic_DNA"/>
</dbReference>
<organism evidence="4 5">
    <name type="scientific">Pseudolysobacter antarcticus</name>
    <dbReference type="NCBI Taxonomy" id="2511995"/>
    <lineage>
        <taxon>Bacteria</taxon>
        <taxon>Pseudomonadati</taxon>
        <taxon>Pseudomonadota</taxon>
        <taxon>Gammaproteobacteria</taxon>
        <taxon>Lysobacterales</taxon>
        <taxon>Rhodanobacteraceae</taxon>
        <taxon>Pseudolysobacter</taxon>
    </lineage>
</organism>
<feature type="chain" id="PRO_5019183567" evidence="2">
    <location>
        <begin position="25"/>
        <end position="196"/>
    </location>
</feature>
<dbReference type="RefSeq" id="WP_129835520.1">
    <property type="nucleotide sequence ID" value="NZ_CP035704.1"/>
</dbReference>
<name>A0A411HNC1_9GAMM</name>
<sequence length="196" mass="20662">MKKTLLAIALATTGFAALSTSSFAADAAYNGGYFINGGVGRTEVNKSPFDTNDTGYTLNGGYRWGLFGVEVGYTDLGSYKQNVTVGTTPLSLKAKVHGPTVGGNVHIPVGDNFYVSGRAGVYHFDGNAQLGGLDSIGNAVIVRTSTDGYKPYGGVGVGYDFSSNVSLGVNYDYYSAKKSDFDLSSKMLSVNAEYRF</sequence>
<dbReference type="Gene3D" id="2.40.160.20">
    <property type="match status" value="1"/>
</dbReference>
<accession>A0A411HNC1</accession>
<dbReference type="SUPFAM" id="SSF56925">
    <property type="entry name" value="OMPA-like"/>
    <property type="match status" value="1"/>
</dbReference>
<evidence type="ECO:0000259" key="3">
    <source>
        <dbReference type="Pfam" id="PF13505"/>
    </source>
</evidence>
<dbReference type="InterPro" id="IPR027385">
    <property type="entry name" value="Beta-barrel_OMP"/>
</dbReference>
<feature type="signal peptide" evidence="2">
    <location>
        <begin position="1"/>
        <end position="24"/>
    </location>
</feature>
<dbReference type="Pfam" id="PF13505">
    <property type="entry name" value="OMP_b-brl"/>
    <property type="match status" value="1"/>
</dbReference>
<proteinExistence type="predicted"/>
<protein>
    <submittedName>
        <fullName evidence="4">Porin family protein</fullName>
    </submittedName>
</protein>
<gene>
    <name evidence="4" type="ORF">ELE36_17330</name>
</gene>
<reference evidence="4 5" key="1">
    <citation type="submission" date="2019-01" db="EMBL/GenBank/DDBJ databases">
        <title>Pseudolysobacter antarctica gen. nov., sp. nov., isolated from Fildes Peninsula, Antarctica.</title>
        <authorList>
            <person name="Wei Z."/>
            <person name="Peng F."/>
        </authorList>
    </citation>
    <scope>NUCLEOTIDE SEQUENCE [LARGE SCALE GENOMIC DNA]</scope>
    <source>
        <strain evidence="4 5">AQ6-296</strain>
    </source>
</reference>
<evidence type="ECO:0000256" key="1">
    <source>
        <dbReference type="ARBA" id="ARBA00022729"/>
    </source>
</evidence>